<dbReference type="EMBL" id="FOTC01000008">
    <property type="protein sequence ID" value="SFL56448.1"/>
    <property type="molecule type" value="Genomic_DNA"/>
</dbReference>
<protein>
    <submittedName>
        <fullName evidence="1">Uncharacterized protein</fullName>
    </submittedName>
</protein>
<dbReference type="AlphaFoldDB" id="A0A1I4IQ15"/>
<reference evidence="2" key="1">
    <citation type="submission" date="2016-10" db="EMBL/GenBank/DDBJ databases">
        <authorList>
            <person name="Varghese N."/>
            <person name="Submissions S."/>
        </authorList>
    </citation>
    <scope>NUCLEOTIDE SEQUENCE [LARGE SCALE GENOMIC DNA]</scope>
    <source>
        <strain evidence="2">CGMCC 1.7738</strain>
    </source>
</reference>
<dbReference type="RefSeq" id="WP_089872198.1">
    <property type="nucleotide sequence ID" value="NZ_FOTC01000008.1"/>
</dbReference>
<sequence>MENRTIGDNLAEATTNLENAIQNEGYGELSARQQAYLQEALYYLEVVQEGSAPTHQSTTGVTTVSEGQ</sequence>
<proteinExistence type="predicted"/>
<gene>
    <name evidence="1" type="ORF">SAMN04487950_4235</name>
</gene>
<name>A0A1I4IQ15_9EURY</name>
<accession>A0A1I4IQ15</accession>
<evidence type="ECO:0000313" key="2">
    <source>
        <dbReference type="Proteomes" id="UP000199607"/>
    </source>
</evidence>
<organism evidence="1 2">
    <name type="scientific">Halogranum rubrum</name>
    <dbReference type="NCBI Taxonomy" id="553466"/>
    <lineage>
        <taxon>Archaea</taxon>
        <taxon>Methanobacteriati</taxon>
        <taxon>Methanobacteriota</taxon>
        <taxon>Stenosarchaea group</taxon>
        <taxon>Halobacteria</taxon>
        <taxon>Halobacteriales</taxon>
        <taxon>Haloferacaceae</taxon>
    </lineage>
</organism>
<keyword evidence="2" id="KW-1185">Reference proteome</keyword>
<dbReference type="Proteomes" id="UP000199607">
    <property type="component" value="Unassembled WGS sequence"/>
</dbReference>
<evidence type="ECO:0000313" key="1">
    <source>
        <dbReference type="EMBL" id="SFL56448.1"/>
    </source>
</evidence>